<dbReference type="EMBL" id="JAEDAH010000043">
    <property type="protein sequence ID" value="MCA6063790.1"/>
    <property type="molecule type" value="Genomic_DNA"/>
</dbReference>
<evidence type="ECO:0000259" key="2">
    <source>
        <dbReference type="Pfam" id="PF12146"/>
    </source>
</evidence>
<keyword evidence="3" id="KW-0378">Hydrolase</keyword>
<name>A0ABS7ZQ31_9GAMM</name>
<dbReference type="InterPro" id="IPR029058">
    <property type="entry name" value="AB_hydrolase_fold"/>
</dbReference>
<keyword evidence="4" id="KW-1185">Reference proteome</keyword>
<dbReference type="InterPro" id="IPR012020">
    <property type="entry name" value="ABHD4"/>
</dbReference>
<dbReference type="SUPFAM" id="SSF53474">
    <property type="entry name" value="alpha/beta-Hydrolases"/>
    <property type="match status" value="1"/>
</dbReference>
<protein>
    <submittedName>
        <fullName evidence="3">Alpha/beta fold hydrolase</fullName>
    </submittedName>
</protein>
<dbReference type="Pfam" id="PF12146">
    <property type="entry name" value="Hydrolase_4"/>
    <property type="match status" value="1"/>
</dbReference>
<dbReference type="PIRSF" id="PIRSF005211">
    <property type="entry name" value="Ab_hydro_YheT"/>
    <property type="match status" value="1"/>
</dbReference>
<reference evidence="3 4" key="1">
    <citation type="submission" date="2020-12" db="EMBL/GenBank/DDBJ databases">
        <title>Novel Thalassolituus-related marine hydrocarbonoclastic bacteria mediated algae-derived hydrocarbons mineralization in twilight zone of the northern South China Sea.</title>
        <authorList>
            <person name="Dong C."/>
        </authorList>
    </citation>
    <scope>NUCLEOTIDE SEQUENCE [LARGE SCALE GENOMIC DNA]</scope>
    <source>
        <strain evidence="3 4">IMCC1826</strain>
    </source>
</reference>
<accession>A0ABS7ZQ31</accession>
<gene>
    <name evidence="3" type="ORF">I9W95_09240</name>
</gene>
<dbReference type="PANTHER" id="PTHR10794:SF93">
    <property type="entry name" value="SERINE AMINOPEPTIDASE S33 DOMAIN-CONTAINING PROTEIN"/>
    <property type="match status" value="1"/>
</dbReference>
<comment type="similarity">
    <text evidence="1">Belongs to the AB hydrolase superfamily. AB hydrolase 4 family.</text>
</comment>
<dbReference type="InterPro" id="IPR050960">
    <property type="entry name" value="AB_hydrolase_4_sf"/>
</dbReference>
<dbReference type="RefSeq" id="WP_225674136.1">
    <property type="nucleotide sequence ID" value="NZ_JAEDAH010000043.1"/>
</dbReference>
<comment type="caution">
    <text evidence="3">The sequence shown here is derived from an EMBL/GenBank/DDBJ whole genome shotgun (WGS) entry which is preliminary data.</text>
</comment>
<sequence length="371" mass="41839">MAWIVMVVLLVAVVYYWRTAALQPQLVYQDNRQNQQIIQALPALSRRFFPTFWMFNTHLQLIVLGLKKGLGARLEYDQAQTLTMSDGGTTALYWLGLDKPADTPTILVLHTITGSPHSMRGLVRDVARFSGFRVVLCVRRGHGDLPLTTARINTMGDTADLREQISEIQQRFPQSPLYAIGSSAGSGLLVRYLGEAGDDTPVQAAMAFCPGYNIEVAFQRSHSFYSRMMAKKLIRQFITSHIPAFSGLRTYQQCIQAENLHDFHQNLYECAGFATLQDFMDASNPMKVFRDIRVPLLILNSEDDPVCHIDNAWEYEQQIRAMPNMLLAVTRRGSHCAYFSGPLAHPWGHQLAADYFRASYESAQKLPATQS</sequence>
<dbReference type="Proteomes" id="UP000714380">
    <property type="component" value="Unassembled WGS sequence"/>
</dbReference>
<dbReference type="GO" id="GO:0016787">
    <property type="term" value="F:hydrolase activity"/>
    <property type="evidence" value="ECO:0007669"/>
    <property type="project" value="UniProtKB-KW"/>
</dbReference>
<dbReference type="InterPro" id="IPR022742">
    <property type="entry name" value="Hydrolase_4"/>
</dbReference>
<organism evidence="3 4">
    <name type="scientific">Thalassolituus marinus</name>
    <dbReference type="NCBI Taxonomy" id="671053"/>
    <lineage>
        <taxon>Bacteria</taxon>
        <taxon>Pseudomonadati</taxon>
        <taxon>Pseudomonadota</taxon>
        <taxon>Gammaproteobacteria</taxon>
        <taxon>Oceanospirillales</taxon>
        <taxon>Oceanospirillaceae</taxon>
        <taxon>Thalassolituus</taxon>
    </lineage>
</organism>
<proteinExistence type="inferred from homology"/>
<evidence type="ECO:0000313" key="4">
    <source>
        <dbReference type="Proteomes" id="UP000714380"/>
    </source>
</evidence>
<dbReference type="PANTHER" id="PTHR10794">
    <property type="entry name" value="ABHYDROLASE DOMAIN-CONTAINING PROTEIN"/>
    <property type="match status" value="1"/>
</dbReference>
<dbReference type="Gene3D" id="3.40.50.1820">
    <property type="entry name" value="alpha/beta hydrolase"/>
    <property type="match status" value="1"/>
</dbReference>
<evidence type="ECO:0000256" key="1">
    <source>
        <dbReference type="ARBA" id="ARBA00010884"/>
    </source>
</evidence>
<evidence type="ECO:0000313" key="3">
    <source>
        <dbReference type="EMBL" id="MCA6063790.1"/>
    </source>
</evidence>
<feature type="domain" description="Serine aminopeptidase S33" evidence="2">
    <location>
        <begin position="109"/>
        <end position="321"/>
    </location>
</feature>